<dbReference type="Proteomes" id="UP000663981">
    <property type="component" value="Unassembled WGS sequence"/>
</dbReference>
<reference evidence="1 2" key="1">
    <citation type="submission" date="2021-03" db="EMBL/GenBank/DDBJ databases">
        <title>Whole genome sequence of Metabacillus bambusae BG109.</title>
        <authorList>
            <person name="Jeong J.W."/>
        </authorList>
    </citation>
    <scope>NUCLEOTIDE SEQUENCE [LARGE SCALE GENOMIC DNA]</scope>
    <source>
        <strain evidence="1 2">BG109</strain>
    </source>
</reference>
<dbReference type="RefSeq" id="WP_207980471.1">
    <property type="nucleotide sequence ID" value="NZ_JAGDEL010000015.1"/>
</dbReference>
<name>A0ABS3N5E4_9BACI</name>
<accession>A0ABS3N5E4</accession>
<evidence type="ECO:0000313" key="1">
    <source>
        <dbReference type="EMBL" id="MBO1513512.1"/>
    </source>
</evidence>
<protein>
    <submittedName>
        <fullName evidence="1">Uncharacterized protein</fullName>
    </submittedName>
</protein>
<sequence length="64" mass="7521">MFDKKRMIEEMIKFDDAFPDGIFAISCRKGEPKVKVRALWDYCQEKGLKPSQLSPGEMELFLDY</sequence>
<organism evidence="1 2">
    <name type="scientific">Metabacillus bambusae</name>
    <dbReference type="NCBI Taxonomy" id="2795218"/>
    <lineage>
        <taxon>Bacteria</taxon>
        <taxon>Bacillati</taxon>
        <taxon>Bacillota</taxon>
        <taxon>Bacilli</taxon>
        <taxon>Bacillales</taxon>
        <taxon>Bacillaceae</taxon>
        <taxon>Metabacillus</taxon>
    </lineage>
</organism>
<keyword evidence="2" id="KW-1185">Reference proteome</keyword>
<proteinExistence type="predicted"/>
<comment type="caution">
    <text evidence="1">The sequence shown here is derived from an EMBL/GenBank/DDBJ whole genome shotgun (WGS) entry which is preliminary data.</text>
</comment>
<gene>
    <name evidence="1" type="ORF">I7822_17875</name>
</gene>
<evidence type="ECO:0000313" key="2">
    <source>
        <dbReference type="Proteomes" id="UP000663981"/>
    </source>
</evidence>
<dbReference type="EMBL" id="JAGDEL010000015">
    <property type="protein sequence ID" value="MBO1513512.1"/>
    <property type="molecule type" value="Genomic_DNA"/>
</dbReference>